<evidence type="ECO:0000256" key="2">
    <source>
        <dbReference type="ARBA" id="ARBA00013251"/>
    </source>
</evidence>
<dbReference type="RefSeq" id="XP_024374482.1">
    <property type="nucleotide sequence ID" value="XM_024518714.2"/>
</dbReference>
<sequence length="1348" mass="149307">MAVCACSTGLLQLLPKAPAVTCSLSSQLRTEKSAQFSCVVSSSSDCVCNLGYVSNKGTLVHSSSLERSQNRSSGFRHGRSSRSRGEPRKGYRGCGRLDPKQTVIHVQARVQDTVEHETYDSGNELDRNFRSKTRSRGEKKGKERRRVQVITNNGFVDLEEQLGISKGRKGEGRLRLRLSSQQNRNRVQRDEEGRLCFEYEFNATDGEEVPELDNNSFYSAEELQTRQEGDAPSLAQAATPLEIGTFLASERGAGRSAGGGLSAGPVEFDAEEQWSGDEQEGDAYVEAESHSTKFLLDTPGGQQVAELVGAWDGLAGRLPPDFASSAGSTLLLAALRLTVSTLRHTSPTEDGRKPLSRALSVAFILADLRMDAEVIAAGLLREVVEAGYLNIAGVERVLGKEVAILLEDCARVKYMPSLLDTLDDASVKAIRQYCLAFHDVRAIVVEVAARLDTLRHIQVLPRYRQQMLSLETMQIYAPLAHAMGTGKVSHELEDLGFRVLFPDSYTYIGSWLKLHFADGQKVVQQCQNDLQKALEEDPEMQSLIESVKISGRCKSKYSTMKKLLRDGRPPEEVFDVLGLRVVLTPRKEGTSSVKKRGARACYKALEIATTLWEEVPGRLKDYIAKPKKNGYESLHLAVTLSNRGNWSTLMEVQIRTEEMNEMAEGGLASHSLYKGGLTDPEQAGYLKAIMQAAADVASTRFSDLTNESVEVIGEGFAQSKFDDQMFTFFDKNNDGVISMDELKDVIGELGGDEEDANELMKLVDSNFDGSVSQEEFKDFRRQVKLFENLAGVDRQFTTQLDQKLLTASKNSNGIDTVDQDEQTMLPIANDLERKANTNGSASPSNVQEVDYPSKDLERQMWMDRINDSAKGSTSSSSGNATNDGIIIQSPAKLAKPSKPASTLVDKRSSSVVGNVSVADVVGSPRYSWQSSTSGEFEKEDTMQLHSQVTDVESDIDRTLANARKQLAAGDFKDAQRTLQKLAKKHPNNADVMVHLAQLERERGDMVAAGAYYERAVGALKKQGDYGLIYVKTLQRWGSLEAQARNASRARYLYLESVRIAHNGEKKGVQELLGASVYGLHGWAMLEQKVGNWSKARELLERAAKMQPGNAVVHQSRALLEALAHNYAAARYHFRLAVEAAPEDVKCWQAWALFEANQGKRGKMRQLFQKALEVEPENLHALQAWAHQESLLDSDSARERARKLYQRCVEMNPNSVHSWQAWALLEQNAGNVTGARILFERGLGANPRSVPCLQAYAYMERVNGNLKTAQKLLVAALQLEHENPAVLMEIALTEEAMGNKEVAAEYFRKAGIVDKRKSRLKRRMFESRKAAPKLKVPKPQDAKQNTEVV</sequence>
<dbReference type="STRING" id="3218.A0A2K1LAC3"/>
<protein>
    <recommendedName>
        <fullName evidence="2">GTP diphosphokinase</fullName>
        <ecNumber evidence="2">2.7.6.5</ecNumber>
    </recommendedName>
</protein>
<dbReference type="InterPro" id="IPR011992">
    <property type="entry name" value="EF-hand-dom_pair"/>
</dbReference>
<dbReference type="GO" id="GO:0008728">
    <property type="term" value="F:GTP diphosphokinase activity"/>
    <property type="evidence" value="ECO:0007669"/>
    <property type="project" value="UniProtKB-EC"/>
</dbReference>
<dbReference type="InterPro" id="IPR002048">
    <property type="entry name" value="EF_hand_dom"/>
</dbReference>
<dbReference type="Gramene" id="Pp3c1_30630V3.4">
    <property type="protein sequence ID" value="Pp3c1_30630V3.4"/>
    <property type="gene ID" value="Pp3c1_30630"/>
</dbReference>
<dbReference type="Gramene" id="Pp3c1_30630V3.1">
    <property type="protein sequence ID" value="Pp3c1_30630V3.1"/>
    <property type="gene ID" value="Pp3c1_30630"/>
</dbReference>
<keyword evidence="5" id="KW-0342">GTP-binding</keyword>
<dbReference type="Pfam" id="PF13499">
    <property type="entry name" value="EF-hand_7"/>
    <property type="match status" value="1"/>
</dbReference>
<dbReference type="SUPFAM" id="SSF47473">
    <property type="entry name" value="EF-hand"/>
    <property type="match status" value="1"/>
</dbReference>
<dbReference type="RefSeq" id="XP_024374499.1">
    <property type="nucleotide sequence ID" value="XM_024518731.2"/>
</dbReference>
<dbReference type="PROSITE" id="PS50222">
    <property type="entry name" value="EF_HAND_2"/>
    <property type="match status" value="2"/>
</dbReference>
<dbReference type="SMART" id="SM00028">
    <property type="entry name" value="TPR"/>
    <property type="match status" value="7"/>
</dbReference>
<dbReference type="SUPFAM" id="SSF81301">
    <property type="entry name" value="Nucleotidyltransferase"/>
    <property type="match status" value="1"/>
</dbReference>
<comment type="similarity">
    <text evidence="1">Belongs to the RelA/SpoT family.</text>
</comment>
<dbReference type="GO" id="GO:0005509">
    <property type="term" value="F:calcium ion binding"/>
    <property type="evidence" value="ECO:0007669"/>
    <property type="project" value="InterPro"/>
</dbReference>
<keyword evidence="5" id="KW-0547">Nucleotide-binding</keyword>
<feature type="region of interest" description="Disordered" evidence="6">
    <location>
        <begin position="1323"/>
        <end position="1348"/>
    </location>
</feature>
<reference evidence="9 11" key="2">
    <citation type="journal article" date="2018" name="Plant J.">
        <title>The Physcomitrella patens chromosome-scale assembly reveals moss genome structure and evolution.</title>
        <authorList>
            <person name="Lang D."/>
            <person name="Ullrich K.K."/>
            <person name="Murat F."/>
            <person name="Fuchs J."/>
            <person name="Jenkins J."/>
            <person name="Haas F.B."/>
            <person name="Piednoel M."/>
            <person name="Gundlach H."/>
            <person name="Van Bel M."/>
            <person name="Meyberg R."/>
            <person name="Vives C."/>
            <person name="Morata J."/>
            <person name="Symeonidi A."/>
            <person name="Hiss M."/>
            <person name="Muchero W."/>
            <person name="Kamisugi Y."/>
            <person name="Saleh O."/>
            <person name="Blanc G."/>
            <person name="Decker E.L."/>
            <person name="van Gessel N."/>
            <person name="Grimwood J."/>
            <person name="Hayes R.D."/>
            <person name="Graham S.W."/>
            <person name="Gunter L.E."/>
            <person name="McDaniel S.F."/>
            <person name="Hoernstein S.N.W."/>
            <person name="Larsson A."/>
            <person name="Li F.W."/>
            <person name="Perroud P.F."/>
            <person name="Phillips J."/>
            <person name="Ranjan P."/>
            <person name="Rokshar D.S."/>
            <person name="Rothfels C.J."/>
            <person name="Schneider L."/>
            <person name="Shu S."/>
            <person name="Stevenson D.W."/>
            <person name="Thummler F."/>
            <person name="Tillich M."/>
            <person name="Villarreal Aguilar J.C."/>
            <person name="Widiez T."/>
            <person name="Wong G.K."/>
            <person name="Wymore A."/>
            <person name="Zhang Y."/>
            <person name="Zimmer A.D."/>
            <person name="Quatrano R.S."/>
            <person name="Mayer K.F.X."/>
            <person name="Goodstein D."/>
            <person name="Casacuberta J.M."/>
            <person name="Vandepoele K."/>
            <person name="Reski R."/>
            <person name="Cuming A.C."/>
            <person name="Tuskan G.A."/>
            <person name="Maumus F."/>
            <person name="Salse J."/>
            <person name="Schmutz J."/>
            <person name="Rensing S.A."/>
        </authorList>
    </citation>
    <scope>NUCLEOTIDE SEQUENCE [LARGE SCALE GENOMIC DNA]</scope>
    <source>
        <strain evidence="10 11">cv. Gransden 2004</strain>
    </source>
</reference>
<dbReference type="EnsemblPlants" id="Pp3c1_30630V3.1">
    <property type="protein sequence ID" value="Pp3c1_30630V3.1"/>
    <property type="gene ID" value="Pp3c1_30630"/>
</dbReference>
<dbReference type="Pfam" id="PF13432">
    <property type="entry name" value="TPR_16"/>
    <property type="match status" value="2"/>
</dbReference>
<feature type="compositionally biased region" description="Low complexity" evidence="6">
    <location>
        <begin position="62"/>
        <end position="73"/>
    </location>
</feature>
<feature type="compositionally biased region" description="Basic and acidic residues" evidence="6">
    <location>
        <begin position="115"/>
        <end position="141"/>
    </location>
</feature>
<dbReference type="SMART" id="SM00954">
    <property type="entry name" value="RelA_SpoT"/>
    <property type="match status" value="1"/>
</dbReference>
<name>A0A2K1LAC3_PHYPA</name>
<feature type="domain" description="EF-hand" evidence="7">
    <location>
        <begin position="717"/>
        <end position="752"/>
    </location>
</feature>
<feature type="region of interest" description="Disordered" evidence="6">
    <location>
        <begin position="115"/>
        <end position="144"/>
    </location>
</feature>
<keyword evidence="11" id="KW-1185">Reference proteome</keyword>
<feature type="domain" description="EF-hand" evidence="7">
    <location>
        <begin position="753"/>
        <end position="786"/>
    </location>
</feature>
<dbReference type="CDD" id="cd00051">
    <property type="entry name" value="EFh"/>
    <property type="match status" value="1"/>
</dbReference>
<dbReference type="GeneID" id="112281806"/>
<organism evidence="9">
    <name type="scientific">Physcomitrium patens</name>
    <name type="common">Spreading-leaved earth moss</name>
    <name type="synonym">Physcomitrella patens</name>
    <dbReference type="NCBI Taxonomy" id="3218"/>
    <lineage>
        <taxon>Eukaryota</taxon>
        <taxon>Viridiplantae</taxon>
        <taxon>Streptophyta</taxon>
        <taxon>Embryophyta</taxon>
        <taxon>Bryophyta</taxon>
        <taxon>Bryophytina</taxon>
        <taxon>Bryopsida</taxon>
        <taxon>Funariidae</taxon>
        <taxon>Funariales</taxon>
        <taxon>Funariaceae</taxon>
        <taxon>Physcomitrium</taxon>
    </lineage>
</organism>
<dbReference type="PANTHER" id="PTHR21262">
    <property type="entry name" value="GUANOSINE-3',5'-BIS DIPHOSPHATE 3'-PYROPHOSPHOHYDROLASE"/>
    <property type="match status" value="1"/>
</dbReference>
<feature type="domain" description="HD" evidence="8">
    <location>
        <begin position="354"/>
        <end position="454"/>
    </location>
</feature>
<dbReference type="InterPro" id="IPR011990">
    <property type="entry name" value="TPR-like_helical_dom_sf"/>
</dbReference>
<dbReference type="InterPro" id="IPR018247">
    <property type="entry name" value="EF_Hand_1_Ca_BS"/>
</dbReference>
<dbReference type="InterPro" id="IPR003107">
    <property type="entry name" value="HAT"/>
</dbReference>
<evidence type="ECO:0000256" key="4">
    <source>
        <dbReference type="ARBA" id="ARBA00023016"/>
    </source>
</evidence>
<dbReference type="Gene3D" id="1.10.238.10">
    <property type="entry name" value="EF-hand"/>
    <property type="match status" value="1"/>
</dbReference>
<accession>A0A2K1LAC3</accession>
<dbReference type="EC" id="2.7.6.5" evidence="2"/>
<dbReference type="Gene3D" id="1.25.40.10">
    <property type="entry name" value="Tetratricopeptide repeat domain"/>
    <property type="match status" value="3"/>
</dbReference>
<dbReference type="GO" id="GO:0006396">
    <property type="term" value="P:RNA processing"/>
    <property type="evidence" value="ECO:0007669"/>
    <property type="project" value="InterPro"/>
</dbReference>
<evidence type="ECO:0000256" key="3">
    <source>
        <dbReference type="ARBA" id="ARBA00022837"/>
    </source>
</evidence>
<dbReference type="PROSITE" id="PS51831">
    <property type="entry name" value="HD"/>
    <property type="match status" value="1"/>
</dbReference>
<feature type="region of interest" description="Disordered" evidence="6">
    <location>
        <begin position="62"/>
        <end position="96"/>
    </location>
</feature>
<dbReference type="GO" id="GO:0015969">
    <property type="term" value="P:guanosine tetraphosphate metabolic process"/>
    <property type="evidence" value="ECO:0007669"/>
    <property type="project" value="InterPro"/>
</dbReference>
<dbReference type="PANTHER" id="PTHR21262:SF12">
    <property type="entry name" value="GTP DIPHOSPHOKINASE CRSH, CHLOROPLASTIC-RELATED"/>
    <property type="match status" value="1"/>
</dbReference>
<dbReference type="EnsemblPlants" id="Pp3c1_30630V3.3">
    <property type="protein sequence ID" value="Pp3c1_30630V3.3"/>
    <property type="gene ID" value="Pp3c1_30630"/>
</dbReference>
<dbReference type="SMART" id="SM00054">
    <property type="entry name" value="EFh"/>
    <property type="match status" value="2"/>
</dbReference>
<dbReference type="GO" id="GO:0009507">
    <property type="term" value="C:chloroplast"/>
    <property type="evidence" value="ECO:0000318"/>
    <property type="project" value="GO_Central"/>
</dbReference>
<dbReference type="EMBL" id="ABEU02000001">
    <property type="protein sequence ID" value="PNR62974.1"/>
    <property type="molecule type" value="Genomic_DNA"/>
</dbReference>
<dbReference type="RefSeq" id="XP_024374490.1">
    <property type="nucleotide sequence ID" value="XM_024518722.2"/>
</dbReference>
<dbReference type="Proteomes" id="UP000006727">
    <property type="component" value="Chromosome 1"/>
</dbReference>
<dbReference type="SMART" id="SM00386">
    <property type="entry name" value="HAT"/>
    <property type="match status" value="6"/>
</dbReference>
<reference evidence="9 11" key="1">
    <citation type="journal article" date="2008" name="Science">
        <title>The Physcomitrella genome reveals evolutionary insights into the conquest of land by plants.</title>
        <authorList>
            <person name="Rensing S."/>
            <person name="Lang D."/>
            <person name="Zimmer A."/>
            <person name="Terry A."/>
            <person name="Salamov A."/>
            <person name="Shapiro H."/>
            <person name="Nishiyama T."/>
            <person name="Perroud P.-F."/>
            <person name="Lindquist E."/>
            <person name="Kamisugi Y."/>
            <person name="Tanahashi T."/>
            <person name="Sakakibara K."/>
            <person name="Fujita T."/>
            <person name="Oishi K."/>
            <person name="Shin-I T."/>
            <person name="Kuroki Y."/>
            <person name="Toyoda A."/>
            <person name="Suzuki Y."/>
            <person name="Hashimoto A."/>
            <person name="Yamaguchi K."/>
            <person name="Sugano A."/>
            <person name="Kohara Y."/>
            <person name="Fujiyama A."/>
            <person name="Anterola A."/>
            <person name="Aoki S."/>
            <person name="Ashton N."/>
            <person name="Barbazuk W.B."/>
            <person name="Barker E."/>
            <person name="Bennetzen J."/>
            <person name="Bezanilla M."/>
            <person name="Blankenship R."/>
            <person name="Cho S.H."/>
            <person name="Dutcher S."/>
            <person name="Estelle M."/>
            <person name="Fawcett J.A."/>
            <person name="Gundlach H."/>
            <person name="Hanada K."/>
            <person name="Heyl A."/>
            <person name="Hicks K.A."/>
            <person name="Hugh J."/>
            <person name="Lohr M."/>
            <person name="Mayer K."/>
            <person name="Melkozernov A."/>
            <person name="Murata T."/>
            <person name="Nelson D."/>
            <person name="Pils B."/>
            <person name="Prigge M."/>
            <person name="Reiss B."/>
            <person name="Renner T."/>
            <person name="Rombauts S."/>
            <person name="Rushton P."/>
            <person name="Sanderfoot A."/>
            <person name="Schween G."/>
            <person name="Shiu S.-H."/>
            <person name="Stueber K."/>
            <person name="Theodoulou F.L."/>
            <person name="Tu H."/>
            <person name="Van de Peer Y."/>
            <person name="Verrier P.J."/>
            <person name="Waters E."/>
            <person name="Wood A."/>
            <person name="Yang L."/>
            <person name="Cove D."/>
            <person name="Cuming A."/>
            <person name="Hasebe M."/>
            <person name="Lucas S."/>
            <person name="Mishler D.B."/>
            <person name="Reski R."/>
            <person name="Grigoriev I."/>
            <person name="Quatrano R.S."/>
            <person name="Boore J.L."/>
        </authorList>
    </citation>
    <scope>NUCLEOTIDE SEQUENCE [LARGE SCALE GENOMIC DNA]</scope>
    <source>
        <strain evidence="10 11">cv. Gransden 2004</strain>
    </source>
</reference>
<feature type="compositionally biased region" description="Polar residues" evidence="6">
    <location>
        <begin position="836"/>
        <end position="847"/>
    </location>
</feature>
<evidence type="ECO:0000313" key="10">
    <source>
        <dbReference type="EnsemblPlants" id="Pp3c1_30630V3.1"/>
    </source>
</evidence>
<evidence type="ECO:0000259" key="7">
    <source>
        <dbReference type="PROSITE" id="PS50222"/>
    </source>
</evidence>
<dbReference type="GO" id="GO:0005525">
    <property type="term" value="F:GTP binding"/>
    <property type="evidence" value="ECO:0007669"/>
    <property type="project" value="UniProtKB-KW"/>
</dbReference>
<dbReference type="InterPro" id="IPR043519">
    <property type="entry name" value="NT_sf"/>
</dbReference>
<dbReference type="Gene3D" id="1.10.3210.10">
    <property type="entry name" value="Hypothetical protein af1432"/>
    <property type="match status" value="1"/>
</dbReference>
<dbReference type="PROSITE" id="PS00018">
    <property type="entry name" value="EF_HAND_1"/>
    <property type="match status" value="1"/>
</dbReference>
<dbReference type="InterPro" id="IPR006674">
    <property type="entry name" value="HD_domain"/>
</dbReference>
<proteinExistence type="inferred from homology"/>
<gene>
    <name evidence="10" type="primary">LOC112281806</name>
    <name evidence="9" type="ORF">PHYPA_001399</name>
</gene>
<evidence type="ECO:0000256" key="6">
    <source>
        <dbReference type="SAM" id="MobiDB-lite"/>
    </source>
</evidence>
<dbReference type="PaxDb" id="3218-PP1S171_61V6.1"/>
<dbReference type="SUPFAM" id="SSF48452">
    <property type="entry name" value="TPR-like"/>
    <property type="match status" value="2"/>
</dbReference>
<feature type="region of interest" description="Disordered" evidence="6">
    <location>
        <begin position="834"/>
        <end position="854"/>
    </location>
</feature>
<dbReference type="Pfam" id="PF13328">
    <property type="entry name" value="HD_4"/>
    <property type="match status" value="1"/>
</dbReference>
<keyword evidence="3" id="KW-0106">Calcium</keyword>
<dbReference type="Gramene" id="Pp3c1_30630V3.3">
    <property type="protein sequence ID" value="Pp3c1_30630V3.3"/>
    <property type="gene ID" value="Pp3c1_30630"/>
</dbReference>
<evidence type="ECO:0000313" key="9">
    <source>
        <dbReference type="EMBL" id="PNR62974.1"/>
    </source>
</evidence>
<dbReference type="CDD" id="cd05399">
    <property type="entry name" value="NT_Rel-Spo_like"/>
    <property type="match status" value="1"/>
</dbReference>
<evidence type="ECO:0000259" key="8">
    <source>
        <dbReference type="PROSITE" id="PS51831"/>
    </source>
</evidence>
<dbReference type="Pfam" id="PF04607">
    <property type="entry name" value="RelA_SpoT"/>
    <property type="match status" value="1"/>
</dbReference>
<evidence type="ECO:0000256" key="5">
    <source>
        <dbReference type="ARBA" id="ARBA00023134"/>
    </source>
</evidence>
<feature type="compositionally biased region" description="Basic and acidic residues" evidence="6">
    <location>
        <begin position="83"/>
        <end position="96"/>
    </location>
</feature>
<dbReference type="FunFam" id="3.30.460.10:FF:000025">
    <property type="entry name" value="probable GTP diphosphokinase CRSH, chloroplastic"/>
    <property type="match status" value="1"/>
</dbReference>
<reference evidence="10" key="3">
    <citation type="submission" date="2020-12" db="UniProtKB">
        <authorList>
            <consortium name="EnsemblPlants"/>
        </authorList>
    </citation>
    <scope>IDENTIFICATION</scope>
</reference>
<evidence type="ECO:0000313" key="11">
    <source>
        <dbReference type="Proteomes" id="UP000006727"/>
    </source>
</evidence>
<evidence type="ECO:0000256" key="1">
    <source>
        <dbReference type="ARBA" id="ARBA00007476"/>
    </source>
</evidence>
<dbReference type="SUPFAM" id="SSF109604">
    <property type="entry name" value="HD-domain/PDEase-like"/>
    <property type="match status" value="1"/>
</dbReference>
<dbReference type="InterPro" id="IPR019734">
    <property type="entry name" value="TPR_rpt"/>
</dbReference>
<dbReference type="KEGG" id="ppp:112281806"/>
<dbReference type="OrthoDB" id="427950at2759"/>
<keyword evidence="4" id="KW-0346">Stress response</keyword>
<dbReference type="Gene3D" id="3.30.460.10">
    <property type="entry name" value="Beta Polymerase, domain 2"/>
    <property type="match status" value="1"/>
</dbReference>
<dbReference type="InterPro" id="IPR007685">
    <property type="entry name" value="RelA_SpoT"/>
</dbReference>
<dbReference type="EnsemblPlants" id="Pp3c1_30630V3.4">
    <property type="protein sequence ID" value="Pp3c1_30630V3.4"/>
    <property type="gene ID" value="Pp3c1_30630"/>
</dbReference>